<keyword evidence="2" id="KW-0229">DNA integration</keyword>
<dbReference type="InterPro" id="IPR036162">
    <property type="entry name" value="Resolvase-like_N_sf"/>
</dbReference>
<evidence type="ECO:0000256" key="2">
    <source>
        <dbReference type="ARBA" id="ARBA00022908"/>
    </source>
</evidence>
<comment type="similarity">
    <text evidence="1">Belongs to the site-specific recombinase resolvase family.</text>
</comment>
<dbReference type="PROSITE" id="PS00397">
    <property type="entry name" value="RECOMBINASES_1"/>
    <property type="match status" value="1"/>
</dbReference>
<evidence type="ECO:0000313" key="9">
    <source>
        <dbReference type="Proteomes" id="UP000295097"/>
    </source>
</evidence>
<dbReference type="Gene3D" id="3.40.50.1390">
    <property type="entry name" value="Resolvase, N-terminal catalytic domain"/>
    <property type="match status" value="1"/>
</dbReference>
<dbReference type="GO" id="GO:0015074">
    <property type="term" value="P:DNA integration"/>
    <property type="evidence" value="ECO:0007669"/>
    <property type="project" value="UniProtKB-KW"/>
</dbReference>
<evidence type="ECO:0000256" key="6">
    <source>
        <dbReference type="PROSITE-ProRule" id="PRU10137"/>
    </source>
</evidence>
<keyword evidence="9" id="KW-1185">Reference proteome</keyword>
<dbReference type="InterPro" id="IPR006119">
    <property type="entry name" value="Resolv_N"/>
</dbReference>
<keyword evidence="3" id="KW-0238">DNA-binding</keyword>
<protein>
    <submittedName>
        <fullName evidence="8">Resolvase-like protein</fullName>
    </submittedName>
</protein>
<evidence type="ECO:0000259" key="7">
    <source>
        <dbReference type="PROSITE" id="PS51736"/>
    </source>
</evidence>
<reference evidence="8 9" key="1">
    <citation type="submission" date="2019-03" db="EMBL/GenBank/DDBJ databases">
        <title>Freshwater and sediment microbial communities from various areas in North America, analyzing microbe dynamics in response to fracking.</title>
        <authorList>
            <person name="Lamendella R."/>
        </authorList>
    </citation>
    <scope>NUCLEOTIDE SEQUENCE [LARGE SCALE GENOMIC DNA]</scope>
    <source>
        <strain evidence="8 9">175.2</strain>
    </source>
</reference>
<dbReference type="AlphaFoldDB" id="A0A4V2V305"/>
<dbReference type="Proteomes" id="UP000295097">
    <property type="component" value="Unassembled WGS sequence"/>
</dbReference>
<dbReference type="PANTHER" id="PTHR30461">
    <property type="entry name" value="DNA-INVERTASE FROM LAMBDOID PROPHAGE"/>
    <property type="match status" value="1"/>
</dbReference>
<dbReference type="PANTHER" id="PTHR30461:SF26">
    <property type="entry name" value="RESOLVASE HOMOLOG YNEB"/>
    <property type="match status" value="1"/>
</dbReference>
<dbReference type="Pfam" id="PF00239">
    <property type="entry name" value="Resolvase"/>
    <property type="match status" value="1"/>
</dbReference>
<comment type="caution">
    <text evidence="8">The sequence shown here is derived from an EMBL/GenBank/DDBJ whole genome shotgun (WGS) entry which is preliminary data.</text>
</comment>
<sequence>MKIGYARVSTKDQNLDRQLVALKAEGCDLVYAEKASGKDVRNRPELKKALAALNPDDVLVVAEWDRATRSYTDGLDIMAEIGRRGALVKVAAPRKASQSEKEKSASGRYFPFTLEICLDNASDHFRTRWQIFFLTSQLVYFLKHFMREAQRYWLMKTSWRGHLKNPSQVS</sequence>
<evidence type="ECO:0000313" key="8">
    <source>
        <dbReference type="EMBL" id="TCT27719.1"/>
    </source>
</evidence>
<dbReference type="InterPro" id="IPR050639">
    <property type="entry name" value="SSR_resolvase"/>
</dbReference>
<evidence type="ECO:0000256" key="4">
    <source>
        <dbReference type="ARBA" id="ARBA00023172"/>
    </source>
</evidence>
<dbReference type="CDD" id="cd03768">
    <property type="entry name" value="SR_ResInv"/>
    <property type="match status" value="1"/>
</dbReference>
<proteinExistence type="inferred from homology"/>
<evidence type="ECO:0000256" key="1">
    <source>
        <dbReference type="ARBA" id="ARBA00009913"/>
    </source>
</evidence>
<dbReference type="InterPro" id="IPR006118">
    <property type="entry name" value="Recombinase_CS"/>
</dbReference>
<dbReference type="PROSITE" id="PS51736">
    <property type="entry name" value="RECOMBINASES_3"/>
    <property type="match status" value="1"/>
</dbReference>
<organism evidence="8 9">
    <name type="scientific">Martelella mediterranea</name>
    <dbReference type="NCBI Taxonomy" id="293089"/>
    <lineage>
        <taxon>Bacteria</taxon>
        <taxon>Pseudomonadati</taxon>
        <taxon>Pseudomonadota</taxon>
        <taxon>Alphaproteobacteria</taxon>
        <taxon>Hyphomicrobiales</taxon>
        <taxon>Aurantimonadaceae</taxon>
        <taxon>Martelella</taxon>
    </lineage>
</organism>
<evidence type="ECO:0000256" key="5">
    <source>
        <dbReference type="PIRSR" id="PIRSR606118-50"/>
    </source>
</evidence>
<dbReference type="SUPFAM" id="SSF53041">
    <property type="entry name" value="Resolvase-like"/>
    <property type="match status" value="1"/>
</dbReference>
<dbReference type="GO" id="GO:0003677">
    <property type="term" value="F:DNA binding"/>
    <property type="evidence" value="ECO:0007669"/>
    <property type="project" value="UniProtKB-KW"/>
</dbReference>
<dbReference type="EMBL" id="SMAR01000077">
    <property type="protein sequence ID" value="TCT27719.1"/>
    <property type="molecule type" value="Genomic_DNA"/>
</dbReference>
<feature type="domain" description="Resolvase/invertase-type recombinase catalytic" evidence="7">
    <location>
        <begin position="1"/>
        <end position="161"/>
    </location>
</feature>
<gene>
    <name evidence="8" type="ORF">EDC90_10776</name>
</gene>
<keyword evidence="4" id="KW-0233">DNA recombination</keyword>
<accession>A0A4V2V305</accession>
<evidence type="ECO:0000256" key="3">
    <source>
        <dbReference type="ARBA" id="ARBA00023125"/>
    </source>
</evidence>
<name>A0A4V2V305_9HYPH</name>
<dbReference type="RefSeq" id="WP_165972925.1">
    <property type="nucleotide sequence ID" value="NZ_SMAR01000077.1"/>
</dbReference>
<feature type="active site" description="O-(5'-phospho-DNA)-serine intermediate" evidence="5 6">
    <location>
        <position position="9"/>
    </location>
</feature>
<dbReference type="GO" id="GO:0000150">
    <property type="term" value="F:DNA strand exchange activity"/>
    <property type="evidence" value="ECO:0007669"/>
    <property type="project" value="InterPro"/>
</dbReference>
<dbReference type="SMART" id="SM00857">
    <property type="entry name" value="Resolvase"/>
    <property type="match status" value="1"/>
</dbReference>